<accession>A0A0R3R3Y8</accession>
<evidence type="ECO:0000313" key="1">
    <source>
        <dbReference type="WBParaSite" id="BTMF_0001472801-mRNA-1"/>
    </source>
</evidence>
<dbReference type="WBParaSite" id="BTMF_0001472801-mRNA-1">
    <property type="protein sequence ID" value="BTMF_0001472801-mRNA-1"/>
    <property type="gene ID" value="BTMF_0001472801"/>
</dbReference>
<protein>
    <submittedName>
        <fullName evidence="1">TGF_BETA_2 domain-containing protein</fullName>
    </submittedName>
</protein>
<proteinExistence type="predicted"/>
<organism evidence="1">
    <name type="scientific">Brugia timori</name>
    <dbReference type="NCBI Taxonomy" id="42155"/>
    <lineage>
        <taxon>Eukaryota</taxon>
        <taxon>Metazoa</taxon>
        <taxon>Ecdysozoa</taxon>
        <taxon>Nematoda</taxon>
        <taxon>Chromadorea</taxon>
        <taxon>Rhabditida</taxon>
        <taxon>Spirurina</taxon>
        <taxon>Spiruromorpha</taxon>
        <taxon>Filarioidea</taxon>
        <taxon>Onchocercidae</taxon>
        <taxon>Brugia</taxon>
    </lineage>
</organism>
<reference evidence="1" key="1">
    <citation type="submission" date="2017-02" db="UniProtKB">
        <authorList>
            <consortium name="WormBaseParasite"/>
        </authorList>
    </citation>
    <scope>IDENTIFICATION</scope>
</reference>
<name>A0A0R3R3Y8_9BILA</name>
<dbReference type="AlphaFoldDB" id="A0A0R3R3Y8"/>
<sequence length="85" mass="9369">MNKFCSTPVANGATHKSEGCTKQSHVPEIEYSLEKPIHLCLEQEVIDVKIDIEGCRCSCQKASPSPKETATISVKKFTLAFDNNI</sequence>